<dbReference type="EMBL" id="JBHTAS010000001">
    <property type="protein sequence ID" value="MFC7140590.1"/>
    <property type="molecule type" value="Genomic_DNA"/>
</dbReference>
<sequence>MNSITEQVGASIHSGDNLLVMCPSFMGDESRVCLELLTPAPPAEVYALSVLFTQSPGDHLDAWQRSVGSLPARSRIVSVDADARSSTTERDADDPTVERVTSPQNLTRLGVRITDCLDEWGETAPDRQVSVCFQSVSTLLQYVELEQVFKFLDVLTERCRASGAISHYHLDPQAHDDQTIERLVGLFDGVFEYADDEWSYRQPGDG</sequence>
<dbReference type="GeneID" id="78820886"/>
<feature type="compositionally biased region" description="Basic and acidic residues" evidence="1">
    <location>
        <begin position="81"/>
        <end position="90"/>
    </location>
</feature>
<comment type="caution">
    <text evidence="2">The sequence shown here is derived from an EMBL/GenBank/DDBJ whole genome shotgun (WGS) entry which is preliminary data.</text>
</comment>
<accession>A0ABD5Y5F3</accession>
<evidence type="ECO:0000256" key="1">
    <source>
        <dbReference type="SAM" id="MobiDB-lite"/>
    </source>
</evidence>
<keyword evidence="3" id="KW-1185">Reference proteome</keyword>
<dbReference type="AlphaFoldDB" id="A0ABD5Y5F3"/>
<proteinExistence type="predicted"/>
<evidence type="ECO:0008006" key="4">
    <source>
        <dbReference type="Google" id="ProtNLM"/>
    </source>
</evidence>
<reference evidence="2 3" key="1">
    <citation type="journal article" date="2019" name="Int. J. Syst. Evol. Microbiol.">
        <title>The Global Catalogue of Microorganisms (GCM) 10K type strain sequencing project: providing services to taxonomists for standard genome sequencing and annotation.</title>
        <authorList>
            <consortium name="The Broad Institute Genomics Platform"/>
            <consortium name="The Broad Institute Genome Sequencing Center for Infectious Disease"/>
            <person name="Wu L."/>
            <person name="Ma J."/>
        </authorList>
    </citation>
    <scope>NUCLEOTIDE SEQUENCE [LARGE SCALE GENOMIC DNA]</scope>
    <source>
        <strain evidence="2 3">XZYJT29</strain>
    </source>
</reference>
<protein>
    <recommendedName>
        <fullName evidence="4">RecA-superfamily ATPase, KaiC/GvpD/RAD55 family</fullName>
    </recommendedName>
</protein>
<dbReference type="Proteomes" id="UP001596432">
    <property type="component" value="Unassembled WGS sequence"/>
</dbReference>
<organism evidence="2 3">
    <name type="scientific">Halosimplex aquaticum</name>
    <dbReference type="NCBI Taxonomy" id="3026162"/>
    <lineage>
        <taxon>Archaea</taxon>
        <taxon>Methanobacteriati</taxon>
        <taxon>Methanobacteriota</taxon>
        <taxon>Stenosarchaea group</taxon>
        <taxon>Halobacteria</taxon>
        <taxon>Halobacteriales</taxon>
        <taxon>Haloarculaceae</taxon>
        <taxon>Halosimplex</taxon>
    </lineage>
</organism>
<dbReference type="RefSeq" id="WP_274321687.1">
    <property type="nucleotide sequence ID" value="NZ_CP118158.1"/>
</dbReference>
<feature type="region of interest" description="Disordered" evidence="1">
    <location>
        <begin position="80"/>
        <end position="99"/>
    </location>
</feature>
<dbReference type="Pfam" id="PF24336">
    <property type="entry name" value="DUF7504"/>
    <property type="match status" value="1"/>
</dbReference>
<evidence type="ECO:0000313" key="2">
    <source>
        <dbReference type="EMBL" id="MFC7140590.1"/>
    </source>
</evidence>
<evidence type="ECO:0000313" key="3">
    <source>
        <dbReference type="Proteomes" id="UP001596432"/>
    </source>
</evidence>
<gene>
    <name evidence="2" type="ORF">ACFQMA_12230</name>
</gene>
<dbReference type="InterPro" id="IPR055927">
    <property type="entry name" value="DUF7504"/>
</dbReference>
<name>A0ABD5Y5F3_9EURY</name>